<keyword evidence="3" id="KW-1185">Reference proteome</keyword>
<feature type="non-terminal residue" evidence="2">
    <location>
        <position position="1"/>
    </location>
</feature>
<evidence type="ECO:0000256" key="1">
    <source>
        <dbReference type="SAM" id="MobiDB-lite"/>
    </source>
</evidence>
<reference evidence="2" key="1">
    <citation type="submission" date="2013-05" db="EMBL/GenBank/DDBJ databases">
        <authorList>
            <person name="Yim A.K.Y."/>
            <person name="Chan T.F."/>
            <person name="Ji K.M."/>
            <person name="Liu X.Y."/>
            <person name="Zhou J.W."/>
            <person name="Li R.Q."/>
            <person name="Yang K.Y."/>
            <person name="Li J."/>
            <person name="Li M."/>
            <person name="Law P.T.W."/>
            <person name="Wu Y.L."/>
            <person name="Cai Z.L."/>
            <person name="Qin H."/>
            <person name="Bao Y."/>
            <person name="Leung R.K.K."/>
            <person name="Ng P.K.S."/>
            <person name="Zou J."/>
            <person name="Zhong X.J."/>
            <person name="Ran P.X."/>
            <person name="Zhong N.S."/>
            <person name="Liu Z.G."/>
            <person name="Tsui S.K.W."/>
        </authorList>
    </citation>
    <scope>NUCLEOTIDE SEQUENCE</scope>
    <source>
        <strain evidence="2">Derf</strain>
        <tissue evidence="2">Whole organism</tissue>
    </source>
</reference>
<dbReference type="EMBL" id="ASGP02000002">
    <property type="protein sequence ID" value="KAH9521934.1"/>
    <property type="molecule type" value="Genomic_DNA"/>
</dbReference>
<gene>
    <name evidence="2" type="ORF">DERF_005547</name>
</gene>
<protein>
    <submittedName>
        <fullName evidence="2">Uncharacterized protein</fullName>
    </submittedName>
</protein>
<evidence type="ECO:0000313" key="3">
    <source>
        <dbReference type="Proteomes" id="UP000790347"/>
    </source>
</evidence>
<dbReference type="Proteomes" id="UP000790347">
    <property type="component" value="Unassembled WGS sequence"/>
</dbReference>
<feature type="region of interest" description="Disordered" evidence="1">
    <location>
        <begin position="1"/>
        <end position="22"/>
    </location>
</feature>
<reference evidence="2" key="2">
    <citation type="journal article" date="2022" name="Res Sq">
        <title>Comparative Genomics Reveals Insights into the Divergent Evolution of Astigmatic Mites and Household Pest Adaptations.</title>
        <authorList>
            <person name="Xiong Q."/>
            <person name="Wan A.T.-Y."/>
            <person name="Liu X.-Y."/>
            <person name="Fung C.S.-H."/>
            <person name="Xiao X."/>
            <person name="Malainual N."/>
            <person name="Hou J."/>
            <person name="Wang L."/>
            <person name="Wang M."/>
            <person name="Yang K."/>
            <person name="Cui Y."/>
            <person name="Leung E."/>
            <person name="Nong W."/>
            <person name="Shin S.-K."/>
            <person name="Au S."/>
            <person name="Jeong K.Y."/>
            <person name="Chew F.T."/>
            <person name="Hui J."/>
            <person name="Leung T.F."/>
            <person name="Tungtrongchitr A."/>
            <person name="Zhong N."/>
            <person name="Liu Z."/>
            <person name="Tsui S."/>
        </authorList>
    </citation>
    <scope>NUCLEOTIDE SEQUENCE</scope>
    <source>
        <strain evidence="2">Derf</strain>
        <tissue evidence="2">Whole organism</tissue>
    </source>
</reference>
<evidence type="ECO:0000313" key="2">
    <source>
        <dbReference type="EMBL" id="KAH9521934.1"/>
    </source>
</evidence>
<name>A0A922L6P5_DERFA</name>
<proteinExistence type="predicted"/>
<organism evidence="2 3">
    <name type="scientific">Dermatophagoides farinae</name>
    <name type="common">American house dust mite</name>
    <dbReference type="NCBI Taxonomy" id="6954"/>
    <lineage>
        <taxon>Eukaryota</taxon>
        <taxon>Metazoa</taxon>
        <taxon>Ecdysozoa</taxon>
        <taxon>Arthropoda</taxon>
        <taxon>Chelicerata</taxon>
        <taxon>Arachnida</taxon>
        <taxon>Acari</taxon>
        <taxon>Acariformes</taxon>
        <taxon>Sarcoptiformes</taxon>
        <taxon>Astigmata</taxon>
        <taxon>Psoroptidia</taxon>
        <taxon>Analgoidea</taxon>
        <taxon>Pyroglyphidae</taxon>
        <taxon>Dermatophagoidinae</taxon>
        <taxon>Dermatophagoides</taxon>
    </lineage>
</organism>
<accession>A0A922L6P5</accession>
<dbReference type="AlphaFoldDB" id="A0A922L6P5"/>
<feature type="compositionally biased region" description="Basic and acidic residues" evidence="1">
    <location>
        <begin position="1"/>
        <end position="16"/>
    </location>
</feature>
<comment type="caution">
    <text evidence="2">The sequence shown here is derived from an EMBL/GenBank/DDBJ whole genome shotgun (WGS) entry which is preliminary data.</text>
</comment>
<sequence>MMTIRKQKENYYHSENGDDDSESGKNILDAICHVYVCSIQSLCTNLISRNQTEKKPMNKRCITENNQ</sequence>